<name>A0A5B7IXI2_PORTR</name>
<evidence type="ECO:0000313" key="2">
    <source>
        <dbReference type="EMBL" id="MPC88642.1"/>
    </source>
</evidence>
<sequence>MVLKGLQTVAFPSFFAATDLSHSCMTNTHKTDLTKHQGRHNKQRTNAPLLSPLLRYPQQYRS</sequence>
<feature type="region of interest" description="Disordered" evidence="1">
    <location>
        <begin position="31"/>
        <end position="62"/>
    </location>
</feature>
<evidence type="ECO:0000313" key="3">
    <source>
        <dbReference type="Proteomes" id="UP000324222"/>
    </source>
</evidence>
<keyword evidence="3" id="KW-1185">Reference proteome</keyword>
<dbReference type="Proteomes" id="UP000324222">
    <property type="component" value="Unassembled WGS sequence"/>
</dbReference>
<gene>
    <name evidence="2" type="ORF">E2C01_083558</name>
</gene>
<proteinExistence type="predicted"/>
<evidence type="ECO:0000256" key="1">
    <source>
        <dbReference type="SAM" id="MobiDB-lite"/>
    </source>
</evidence>
<comment type="caution">
    <text evidence="2">The sequence shown here is derived from an EMBL/GenBank/DDBJ whole genome shotgun (WGS) entry which is preliminary data.</text>
</comment>
<dbReference type="AlphaFoldDB" id="A0A5B7IXI2"/>
<accession>A0A5B7IXI2</accession>
<dbReference type="EMBL" id="VSRR010078423">
    <property type="protein sequence ID" value="MPC88642.1"/>
    <property type="molecule type" value="Genomic_DNA"/>
</dbReference>
<protein>
    <submittedName>
        <fullName evidence="2">Uncharacterized protein</fullName>
    </submittedName>
</protein>
<organism evidence="2 3">
    <name type="scientific">Portunus trituberculatus</name>
    <name type="common">Swimming crab</name>
    <name type="synonym">Neptunus trituberculatus</name>
    <dbReference type="NCBI Taxonomy" id="210409"/>
    <lineage>
        <taxon>Eukaryota</taxon>
        <taxon>Metazoa</taxon>
        <taxon>Ecdysozoa</taxon>
        <taxon>Arthropoda</taxon>
        <taxon>Crustacea</taxon>
        <taxon>Multicrustacea</taxon>
        <taxon>Malacostraca</taxon>
        <taxon>Eumalacostraca</taxon>
        <taxon>Eucarida</taxon>
        <taxon>Decapoda</taxon>
        <taxon>Pleocyemata</taxon>
        <taxon>Brachyura</taxon>
        <taxon>Eubrachyura</taxon>
        <taxon>Portunoidea</taxon>
        <taxon>Portunidae</taxon>
        <taxon>Portuninae</taxon>
        <taxon>Portunus</taxon>
    </lineage>
</organism>
<reference evidence="2 3" key="1">
    <citation type="submission" date="2019-05" db="EMBL/GenBank/DDBJ databases">
        <title>Another draft genome of Portunus trituberculatus and its Hox gene families provides insights of decapod evolution.</title>
        <authorList>
            <person name="Jeong J.-H."/>
            <person name="Song I."/>
            <person name="Kim S."/>
            <person name="Choi T."/>
            <person name="Kim D."/>
            <person name="Ryu S."/>
            <person name="Kim W."/>
        </authorList>
    </citation>
    <scope>NUCLEOTIDE SEQUENCE [LARGE SCALE GENOMIC DNA]</scope>
    <source>
        <tissue evidence="2">Muscle</tissue>
    </source>
</reference>